<sequence>MGVIARQTLKSSTVGYSAAVIGLINTFFIYTLCFDEAGLGRFRYVQEMGIVLASFFSLGMMNVVVRFFPEFRDGSRENKGFLGFILLVLLSGIGIFSGLYAATRQFWSKSFQDNFWYIFLLFVAVLFANSFYYYSSNFRLITIPNVFRQLWVKIGLGLSALAYFYFGFEYEDVLTSAVGVYMVATVGILCYLVYKRNFSLKLDFKFLTKPRLKNIAVFAGFGIMGSLGGGLATKLDIFMVTEMLNFSRTGIYALALSITGLMVLATGPLLAITGPILADSLKANDMVHVQEIYKKSSVNLFLFGSLLLLLIMVNIDAIFQLMPNGDKYVDGKMVVLILGIAKLADMLTSVNEVIIAYSKYFRFNLYAILLLGVLNIFANLIFIPQFDIVGAALATCMSVVLYNSAKTYYIYRKFSIHPFQWSLLLLAVIGTLCFVFFGEILSFSNPYISIVVKSLLVVLVYGWASIYWNISQEATDLWSKVKTLLIATFSK</sequence>
<dbReference type="GO" id="GO:0005886">
    <property type="term" value="C:plasma membrane"/>
    <property type="evidence" value="ECO:0007669"/>
    <property type="project" value="UniProtKB-SubCell"/>
</dbReference>
<feature type="transmembrane region" description="Helical" evidence="6">
    <location>
        <begin position="215"/>
        <end position="232"/>
    </location>
</feature>
<feature type="transmembrane region" description="Helical" evidence="6">
    <location>
        <begin position="174"/>
        <end position="194"/>
    </location>
</feature>
<keyword evidence="2" id="KW-1003">Cell membrane</keyword>
<keyword evidence="5 6" id="KW-0472">Membrane</keyword>
<feature type="transmembrane region" description="Helical" evidence="6">
    <location>
        <begin position="252"/>
        <end position="277"/>
    </location>
</feature>
<feature type="transmembrane region" description="Helical" evidence="6">
    <location>
        <begin position="363"/>
        <end position="382"/>
    </location>
</feature>
<dbReference type="AlphaFoldDB" id="H6RIJ5"/>
<evidence type="ECO:0000256" key="6">
    <source>
        <dbReference type="SAM" id="Phobius"/>
    </source>
</evidence>
<comment type="subcellular location">
    <subcellularLocation>
        <location evidence="1">Cell membrane</location>
        <topology evidence="1">Multi-pass membrane protein</topology>
    </subcellularLocation>
</comment>
<feature type="transmembrane region" description="Helical" evidence="6">
    <location>
        <begin position="333"/>
        <end position="356"/>
    </location>
</feature>
<proteinExistence type="predicted"/>
<reference evidence="7" key="1">
    <citation type="journal article" date="2012" name="Environ. Microbiol.">
        <title>Genomic content of uncultured Bacteroidetes from contrasting oceanic provinces in the North Atlantic Ocean.</title>
        <authorList>
            <person name="Gomez-Pereira P.R."/>
            <person name="Schuler M."/>
            <person name="Fuchs B.M."/>
            <person name="Bennke C."/>
            <person name="Teeling H."/>
            <person name="Waldmann J."/>
            <person name="Richter M."/>
            <person name="Barbe V."/>
            <person name="Bataille E."/>
            <person name="Glockner F.O."/>
            <person name="Amann R."/>
        </authorList>
    </citation>
    <scope>NUCLEOTIDE SEQUENCE</scope>
</reference>
<gene>
    <name evidence="7" type="ORF">S3_BF_A10_0003</name>
</gene>
<evidence type="ECO:0000256" key="5">
    <source>
        <dbReference type="ARBA" id="ARBA00023136"/>
    </source>
</evidence>
<feature type="transmembrane region" description="Helical" evidence="6">
    <location>
        <begin position="447"/>
        <end position="470"/>
    </location>
</feature>
<feature type="transmembrane region" description="Helical" evidence="6">
    <location>
        <begin position="146"/>
        <end position="168"/>
    </location>
</feature>
<feature type="transmembrane region" description="Helical" evidence="6">
    <location>
        <begin position="81"/>
        <end position="103"/>
    </location>
</feature>
<feature type="transmembrane region" description="Helical" evidence="6">
    <location>
        <begin position="388"/>
        <end position="411"/>
    </location>
</feature>
<reference evidence="7" key="2">
    <citation type="submission" date="2012-02" db="EMBL/GenBank/DDBJ databases">
        <authorList>
            <person name="Genoscope - CEA"/>
        </authorList>
    </citation>
    <scope>NUCLEOTIDE SEQUENCE</scope>
</reference>
<evidence type="ECO:0000256" key="4">
    <source>
        <dbReference type="ARBA" id="ARBA00022989"/>
    </source>
</evidence>
<dbReference type="PANTHER" id="PTHR30250">
    <property type="entry name" value="PST FAMILY PREDICTED COLANIC ACID TRANSPORTER"/>
    <property type="match status" value="1"/>
</dbReference>
<name>H6RIJ5_9BACT</name>
<organism evidence="7">
    <name type="scientific">uncultured Flavobacteriia bacterium</name>
    <dbReference type="NCBI Taxonomy" id="212695"/>
    <lineage>
        <taxon>Bacteria</taxon>
        <taxon>Pseudomonadati</taxon>
        <taxon>Bacteroidota</taxon>
        <taxon>Flavobacteriia</taxon>
        <taxon>environmental samples</taxon>
    </lineage>
</organism>
<evidence type="ECO:0000256" key="1">
    <source>
        <dbReference type="ARBA" id="ARBA00004651"/>
    </source>
</evidence>
<feature type="transmembrane region" description="Helical" evidence="6">
    <location>
        <begin position="423"/>
        <end position="441"/>
    </location>
</feature>
<feature type="transmembrane region" description="Helical" evidence="6">
    <location>
        <begin position="115"/>
        <end position="134"/>
    </location>
</feature>
<evidence type="ECO:0000256" key="2">
    <source>
        <dbReference type="ARBA" id="ARBA00022475"/>
    </source>
</evidence>
<keyword evidence="3 6" id="KW-0812">Transmembrane</keyword>
<feature type="transmembrane region" description="Helical" evidence="6">
    <location>
        <begin position="50"/>
        <end position="69"/>
    </location>
</feature>
<feature type="transmembrane region" description="Helical" evidence="6">
    <location>
        <begin position="12"/>
        <end position="30"/>
    </location>
</feature>
<dbReference type="PANTHER" id="PTHR30250:SF11">
    <property type="entry name" value="O-ANTIGEN TRANSPORTER-RELATED"/>
    <property type="match status" value="1"/>
</dbReference>
<evidence type="ECO:0000313" key="7">
    <source>
        <dbReference type="EMBL" id="CCG00936.1"/>
    </source>
</evidence>
<protein>
    <submittedName>
        <fullName evidence="7">Polysaccharide biosynthesis protein</fullName>
    </submittedName>
</protein>
<feature type="transmembrane region" description="Helical" evidence="6">
    <location>
        <begin position="298"/>
        <end position="321"/>
    </location>
</feature>
<keyword evidence="4 6" id="KW-1133">Transmembrane helix</keyword>
<accession>H6RIJ5</accession>
<dbReference type="EMBL" id="FO117621">
    <property type="protein sequence ID" value="CCG00936.1"/>
    <property type="molecule type" value="Genomic_DNA"/>
</dbReference>
<evidence type="ECO:0000256" key="3">
    <source>
        <dbReference type="ARBA" id="ARBA00022692"/>
    </source>
</evidence>
<dbReference type="InterPro" id="IPR050833">
    <property type="entry name" value="Poly_Biosynth_Transport"/>
</dbReference>